<feature type="domain" description="Regulator of MON1-CCZ1 complex N-terminal" evidence="3">
    <location>
        <begin position="37"/>
        <end position="148"/>
    </location>
</feature>
<keyword evidence="5" id="KW-1185">Reference proteome</keyword>
<evidence type="ECO:0000259" key="3">
    <source>
        <dbReference type="Pfam" id="PF21029"/>
    </source>
</evidence>
<accession>A0ABC8KWT5</accession>
<evidence type="ECO:0000313" key="4">
    <source>
        <dbReference type="EMBL" id="CAH8361953.1"/>
    </source>
</evidence>
<protein>
    <recommendedName>
        <fullName evidence="6">Mic1 domain-containing protein</fullName>
    </recommendedName>
</protein>
<dbReference type="InterPro" id="IPR040371">
    <property type="entry name" value="RMC1"/>
</dbReference>
<evidence type="ECO:0000313" key="5">
    <source>
        <dbReference type="Proteomes" id="UP001642260"/>
    </source>
</evidence>
<name>A0ABC8KWT5_ERUVS</name>
<comment type="caution">
    <text evidence="4">The sequence shown here is derived from an EMBL/GenBank/DDBJ whole genome shotgun (WGS) entry which is preliminary data.</text>
</comment>
<dbReference type="PANTHER" id="PTHR12897:SF4">
    <property type="entry name" value="REGULATOR OF MON1-CCZ1 COMPLEX"/>
    <property type="match status" value="1"/>
</dbReference>
<dbReference type="SUPFAM" id="SSF50978">
    <property type="entry name" value="WD40 repeat-like"/>
    <property type="match status" value="1"/>
</dbReference>
<feature type="compositionally biased region" description="Polar residues" evidence="1">
    <location>
        <begin position="478"/>
        <end position="489"/>
    </location>
</feature>
<evidence type="ECO:0000259" key="2">
    <source>
        <dbReference type="Pfam" id="PF07035"/>
    </source>
</evidence>
<evidence type="ECO:0008006" key="6">
    <source>
        <dbReference type="Google" id="ProtNLM"/>
    </source>
</evidence>
<dbReference type="InterPro" id="IPR036322">
    <property type="entry name" value="WD40_repeat_dom_sf"/>
</dbReference>
<dbReference type="Pfam" id="PF07035">
    <property type="entry name" value="RMC1_C"/>
    <property type="match status" value="1"/>
</dbReference>
<dbReference type="AlphaFoldDB" id="A0ABC8KWT5"/>
<organism evidence="4 5">
    <name type="scientific">Eruca vesicaria subsp. sativa</name>
    <name type="common">Garden rocket</name>
    <name type="synonym">Eruca sativa</name>
    <dbReference type="NCBI Taxonomy" id="29727"/>
    <lineage>
        <taxon>Eukaryota</taxon>
        <taxon>Viridiplantae</taxon>
        <taxon>Streptophyta</taxon>
        <taxon>Embryophyta</taxon>
        <taxon>Tracheophyta</taxon>
        <taxon>Spermatophyta</taxon>
        <taxon>Magnoliopsida</taxon>
        <taxon>eudicotyledons</taxon>
        <taxon>Gunneridae</taxon>
        <taxon>Pentapetalae</taxon>
        <taxon>rosids</taxon>
        <taxon>malvids</taxon>
        <taxon>Brassicales</taxon>
        <taxon>Brassicaceae</taxon>
        <taxon>Brassiceae</taxon>
        <taxon>Eruca</taxon>
    </lineage>
</organism>
<feature type="region of interest" description="Disordered" evidence="1">
    <location>
        <begin position="440"/>
        <end position="489"/>
    </location>
</feature>
<evidence type="ECO:0000256" key="1">
    <source>
        <dbReference type="SAM" id="MobiDB-lite"/>
    </source>
</evidence>
<reference evidence="4 5" key="1">
    <citation type="submission" date="2022-03" db="EMBL/GenBank/DDBJ databases">
        <authorList>
            <person name="Macdonald S."/>
            <person name="Ahmed S."/>
            <person name="Newling K."/>
        </authorList>
    </citation>
    <scope>NUCLEOTIDE SEQUENCE [LARGE SCALE GENOMIC DNA]</scope>
</reference>
<proteinExistence type="predicted"/>
<dbReference type="EMBL" id="CAKOAT010319599">
    <property type="protein sequence ID" value="CAH8361953.1"/>
    <property type="molecule type" value="Genomic_DNA"/>
</dbReference>
<gene>
    <name evidence="4" type="ORF">ERUC_LOCUS27709</name>
</gene>
<sequence length="679" mass="75630">MSNRPSSSQSSVGTGGLSHAYIQHPSLRCNVPESRGLFYDDANRLLICVTSDQVFSWETASFNPEVSPSADSISEGPILSVRFSLDKKVIAVQRSDSEIQFFHRETKKTLTHKCRAGSESLLGFFWSDSPLCDLAVVKTSGMDLFACDSAMNLRLVETKKVNVNWYIYTHESRLVLLASGLQCKTITGFQLSTAGVVRLPKFEMTLATTESNSKPIISAGDVHLITVYGRIYCLQVDREAMLLHTYRFYRDAVVQQGSLPIYSSKLSVSVVDNLLLVHQIDAKVVIIYDLFVDSRAPVSAPLPLLWRGYQGSDTSSQATNKENEGPEASTSNENIVMYEDAWTFLVPDLILDQTNKVLWRVHLDLEAISASSSDRTSLLELLQRRKLEANKAKQLCLGISRALILERRPATQVTQAIDVLVTAYSYSVKAGIYKELKNEKTTATTSTNGSSPDNERQRASGSSISEEEVEMDLPSGSADGQQESQLSSPAISPDELYKFVFASVEEMMIDESDYLVAIITEFLRSISAEKLKVDLNIYVMTLRLLAHSKRFAELSLFVTNKIIEPSKEVALQLLESGGQNLRVRKLGLDMLRQLSLHHEYISSLVQDGYYLEALRYAQKRKVTSVRSSLFLEAAFASNDMQHLAAILRVLSEMIPGFKETSEYYTFHGLLNETSSSVAV</sequence>
<dbReference type="PANTHER" id="PTHR12897">
    <property type="entry name" value="COLON CANCER-ASSOCIATED PROTEIN MIC1"/>
    <property type="match status" value="1"/>
</dbReference>
<dbReference type="InterPro" id="IPR049040">
    <property type="entry name" value="RMC1_N"/>
</dbReference>
<dbReference type="InterPro" id="IPR009755">
    <property type="entry name" value="RMC1_C"/>
</dbReference>
<feature type="compositionally biased region" description="Polar residues" evidence="1">
    <location>
        <begin position="441"/>
        <end position="452"/>
    </location>
</feature>
<dbReference type="Pfam" id="PF21029">
    <property type="entry name" value="RMC1_N"/>
    <property type="match status" value="1"/>
</dbReference>
<feature type="domain" description="Mic1" evidence="2">
    <location>
        <begin position="465"/>
        <end position="654"/>
    </location>
</feature>
<dbReference type="Proteomes" id="UP001642260">
    <property type="component" value="Unassembled WGS sequence"/>
</dbReference>